<dbReference type="Gene3D" id="3.60.15.10">
    <property type="entry name" value="Ribonuclease Z/Hydroxyacylglutathione hydrolase-like"/>
    <property type="match status" value="1"/>
</dbReference>
<dbReference type="GO" id="GO:0046872">
    <property type="term" value="F:metal ion binding"/>
    <property type="evidence" value="ECO:0007669"/>
    <property type="project" value="UniProtKB-KW"/>
</dbReference>
<dbReference type="GO" id="GO:0042781">
    <property type="term" value="F:3'-tRNA processing endoribonuclease activity"/>
    <property type="evidence" value="ECO:0007669"/>
    <property type="project" value="TreeGrafter"/>
</dbReference>
<reference evidence="1" key="1">
    <citation type="journal article" date="2020" name="Microbiol. Resour. Announc.">
        <title>Complete Genome Sequence of Novel Psychrotolerant Legionella Strain TUM19329, Isolated from Antarctic Lake Sediment.</title>
        <authorList>
            <person name="Shimada S."/>
            <person name="Nakai R."/>
            <person name="Aoki K."/>
            <person name="Shimoeda N."/>
            <person name="Ohno G."/>
            <person name="Miyazaki Y."/>
            <person name="Kudoh S."/>
            <person name="Imura S."/>
            <person name="Watanabe K."/>
            <person name="Ishii Y."/>
            <person name="Tateda K."/>
        </authorList>
    </citation>
    <scope>NUCLEOTIDE SEQUENCE [LARGE SCALE GENOMIC DNA]</scope>
    <source>
        <strain evidence="1">TUM19329</strain>
    </source>
</reference>
<dbReference type="EMBL" id="AP022839">
    <property type="protein sequence ID" value="BCA96298.1"/>
    <property type="molecule type" value="Genomic_DNA"/>
</dbReference>
<accession>A0A6F8T7B0</accession>
<name>A0A6F8T7B0_9GAMM</name>
<sequence>MTLKMTFLGSGSAFTVGPENYHSNILLQIGKDTLLLDAGSDLRHSLCEQKLDYHDIYNVYISHLHGDHTGGLEWLALTTHFDPDYDGKPNLFANEHIITDLWEKTLSGGLSTLPHKHPSIDTFFNPKPIKEDGSFIWQSVEFKLVRTIHYYSEYKLMPSYGLAFTYNKTRVFFTTDTQSSPELTPLYEKADIIFHDCETTPTKSTVHSHYSELSLLPKHLKKKIWLYHYNPGPLPNAKKDGFLGFVTKGQHFLF</sequence>
<keyword evidence="1" id="KW-0378">Hydrolase</keyword>
<dbReference type="KEGG" id="lant:TUM19329_26590"/>
<protein>
    <submittedName>
        <fullName evidence="1">MBL fold hydrolase</fullName>
    </submittedName>
</protein>
<dbReference type="AlphaFoldDB" id="A0A6F8T7B0"/>
<evidence type="ECO:0000313" key="1">
    <source>
        <dbReference type="EMBL" id="BCA96298.1"/>
    </source>
</evidence>
<keyword evidence="2" id="KW-1185">Reference proteome</keyword>
<evidence type="ECO:0000313" key="2">
    <source>
        <dbReference type="Proteomes" id="UP000502894"/>
    </source>
</evidence>
<gene>
    <name evidence="1" type="ORF">TUM19329_26590</name>
</gene>
<dbReference type="InterPro" id="IPR036866">
    <property type="entry name" value="RibonucZ/Hydroxyglut_hydro"/>
</dbReference>
<organism evidence="1 2">
    <name type="scientific">Legionella antarctica</name>
    <dbReference type="NCBI Taxonomy" id="2708020"/>
    <lineage>
        <taxon>Bacteria</taxon>
        <taxon>Pseudomonadati</taxon>
        <taxon>Pseudomonadota</taxon>
        <taxon>Gammaproteobacteria</taxon>
        <taxon>Legionellales</taxon>
        <taxon>Legionellaceae</taxon>
        <taxon>Legionella</taxon>
    </lineage>
</organism>
<dbReference type="Proteomes" id="UP000502894">
    <property type="component" value="Chromosome"/>
</dbReference>
<dbReference type="PANTHER" id="PTHR46018:SF2">
    <property type="entry name" value="ZINC PHOSPHODIESTERASE ELAC PROTEIN 1"/>
    <property type="match status" value="1"/>
</dbReference>
<dbReference type="PANTHER" id="PTHR46018">
    <property type="entry name" value="ZINC PHOSPHODIESTERASE ELAC PROTEIN 1"/>
    <property type="match status" value="1"/>
</dbReference>
<dbReference type="Pfam" id="PF23023">
    <property type="entry name" value="Anti-Pycsar_Apyc1"/>
    <property type="match status" value="1"/>
</dbReference>
<dbReference type="SUPFAM" id="SSF56281">
    <property type="entry name" value="Metallo-hydrolase/oxidoreductase"/>
    <property type="match status" value="1"/>
</dbReference>
<dbReference type="RefSeq" id="WP_173237659.1">
    <property type="nucleotide sequence ID" value="NZ_AP022839.1"/>
</dbReference>
<proteinExistence type="predicted"/>